<dbReference type="Pfam" id="PF00621">
    <property type="entry name" value="RhoGEF"/>
    <property type="match status" value="1"/>
</dbReference>
<dbReference type="GO" id="GO:0005085">
    <property type="term" value="F:guanyl-nucleotide exchange factor activity"/>
    <property type="evidence" value="ECO:0007669"/>
    <property type="project" value="UniProtKB-KW"/>
</dbReference>
<dbReference type="InterPro" id="IPR000219">
    <property type="entry name" value="DH_dom"/>
</dbReference>
<dbReference type="GeneTree" id="ENSGT00940000157874"/>
<feature type="domain" description="CRAL-TRIO" evidence="11">
    <location>
        <begin position="36"/>
        <end position="128"/>
    </location>
</feature>
<accession>A0A3Q4GIK7</accession>
<evidence type="ECO:0000256" key="2">
    <source>
        <dbReference type="ARBA" id="ARBA00022553"/>
    </source>
</evidence>
<dbReference type="InterPro" id="IPR001452">
    <property type="entry name" value="SH3_domain"/>
</dbReference>
<dbReference type="OMA" id="SSGWFIN"/>
<dbReference type="InterPro" id="IPR001849">
    <property type="entry name" value="PH_domain"/>
</dbReference>
<dbReference type="SUPFAM" id="SSF48065">
    <property type="entry name" value="DBL homology domain (DH-domain)"/>
    <property type="match status" value="1"/>
</dbReference>
<sequence>DIFGPFCQKQRCFYVGINSVCMCVFLSCSVEASGVGFILVIDRRLDRWAAVRATLLRIAGSFPGNLHLVLVLRPTTLFQRTLSDFLFKFNRDEFKMKVVMLSSVTELHAYIDPGQLTKELGACLLHFLKGTSMPCRSSKDLVFKFSIFFQMSAVDLALSLVSEGDRLIENSHYAEDSIRPKCTELRGVCEEISSTLRSKKSLLLRAMELHHALEEASHWCEEGIFLLANQPVDRCQSQDGAEAALQELERYLDTASLHTLTDRSAICCQYEAVLNSQRVSLKKLAAKQTRPVQPVAPRPEVKSPHSSPRKEKTGDTLLIMSSPKRHASLSEEEENLAVLRRHVMNELLETERAYVEELLCVLEGYAAEMDNPAMAHLIPSNLHSKKDILFGNMPEIYQFHKRTFLKELEAHTDCPELVGRCFLERMKDLQIYEAYCQNKPRSESLWRQCSDCAFFQECQKKLEHKLGLDSYLLKPVQRITKYQLLLKEMLKYSKGCDGCDDLQEALSSILGILKAVNDSMHLIAITGYEGNLSELGRLLMQGSFSVWTEHKKGHAKVKDLARFKPMQRHLFLHQKALLFCKRREENGEGYEKAPSYSFKHSLSMSAVGITENAKGDNKKFEIWCNSREEVFIVQAPTPEIKTAWVNEIRKVLTQQLKAYRLEIIRKKITHTSIFLLFSFCSPFRSSGQKNQKKQEEKKTEPAPTSDSNSSSSPKHKGRCWNKVSLSADASEENDGYSSGEDPMNSDPEDEVGKKLAPGKYTVVADCEKAGPQELSVKSGDMVQLIREGEEGQW</sequence>
<dbReference type="FunFam" id="2.30.29.30:FF:000078">
    <property type="entry name" value="Guanine nucleotide exchange factor DBS"/>
    <property type="match status" value="1"/>
</dbReference>
<dbReference type="InterPro" id="IPR001331">
    <property type="entry name" value="GDS_CDC24_CS"/>
</dbReference>
<keyword evidence="13" id="KW-1185">Reference proteome</keyword>
<evidence type="ECO:0000259" key="10">
    <source>
        <dbReference type="PROSITE" id="PS50010"/>
    </source>
</evidence>
<dbReference type="PROSITE" id="PS00741">
    <property type="entry name" value="DH_1"/>
    <property type="match status" value="1"/>
</dbReference>
<dbReference type="Proteomes" id="UP000261580">
    <property type="component" value="Unassembled WGS sequence"/>
</dbReference>
<evidence type="ECO:0000256" key="6">
    <source>
        <dbReference type="SAM" id="MobiDB-lite"/>
    </source>
</evidence>
<dbReference type="InterPro" id="IPR001251">
    <property type="entry name" value="CRAL-TRIO_dom"/>
</dbReference>
<dbReference type="Pfam" id="PF13716">
    <property type="entry name" value="CRAL_TRIO_2"/>
    <property type="match status" value="1"/>
</dbReference>
<reference evidence="12" key="1">
    <citation type="submission" date="2025-08" db="UniProtKB">
        <authorList>
            <consortium name="Ensembl"/>
        </authorList>
    </citation>
    <scope>IDENTIFICATION</scope>
</reference>
<protein>
    <submittedName>
        <fullName evidence="12">Mcf.2 cell line derived transforming sequence-like a</fullName>
    </submittedName>
</protein>
<feature type="domain" description="SH3" evidence="8">
    <location>
        <begin position="755"/>
        <end position="793"/>
    </location>
</feature>
<dbReference type="PROSITE" id="PS50003">
    <property type="entry name" value="PH_DOMAIN"/>
    <property type="match status" value="1"/>
</dbReference>
<evidence type="ECO:0000256" key="7">
    <source>
        <dbReference type="SAM" id="Phobius"/>
    </source>
</evidence>
<dbReference type="CDD" id="cd00160">
    <property type="entry name" value="RhoGEF"/>
    <property type="match status" value="1"/>
</dbReference>
<feature type="transmembrane region" description="Helical" evidence="7">
    <location>
        <begin position="12"/>
        <end position="41"/>
    </location>
</feature>
<feature type="region of interest" description="Disordered" evidence="6">
    <location>
        <begin position="684"/>
        <end position="756"/>
    </location>
</feature>
<dbReference type="InterPro" id="IPR035534">
    <property type="entry name" value="DBS_PH"/>
</dbReference>
<dbReference type="Ensembl" id="ENSNBRT00000009067.1">
    <property type="protein sequence ID" value="ENSNBRP00000008811.1"/>
    <property type="gene ID" value="ENSNBRG00000006866.1"/>
</dbReference>
<dbReference type="Gene3D" id="1.20.900.10">
    <property type="entry name" value="Dbl homology (DH) domain"/>
    <property type="match status" value="1"/>
</dbReference>
<keyword evidence="2" id="KW-0597">Phosphoprotein</keyword>
<reference evidence="12" key="2">
    <citation type="submission" date="2025-09" db="UniProtKB">
        <authorList>
            <consortium name="Ensembl"/>
        </authorList>
    </citation>
    <scope>IDENTIFICATION</scope>
</reference>
<dbReference type="SMART" id="SM00325">
    <property type="entry name" value="RhoGEF"/>
    <property type="match status" value="1"/>
</dbReference>
<dbReference type="GO" id="GO:0035556">
    <property type="term" value="P:intracellular signal transduction"/>
    <property type="evidence" value="ECO:0007669"/>
    <property type="project" value="InterPro"/>
</dbReference>
<keyword evidence="3" id="KW-0344">Guanine-nucleotide releasing factor</keyword>
<comment type="similarity">
    <text evidence="4">Belongs to the MCF2 family.</text>
</comment>
<feature type="compositionally biased region" description="Basic and acidic residues" evidence="6">
    <location>
        <begin position="299"/>
        <end position="314"/>
    </location>
</feature>
<keyword evidence="7" id="KW-1133">Transmembrane helix</keyword>
<dbReference type="Gene3D" id="2.30.29.30">
    <property type="entry name" value="Pleckstrin-homology domain (PH domain)/Phosphotyrosine-binding domain (PTB)"/>
    <property type="match status" value="1"/>
</dbReference>
<dbReference type="PROSITE" id="PS50002">
    <property type="entry name" value="SH3"/>
    <property type="match status" value="1"/>
</dbReference>
<evidence type="ECO:0000313" key="13">
    <source>
        <dbReference type="Proteomes" id="UP000261580"/>
    </source>
</evidence>
<evidence type="ECO:0000259" key="8">
    <source>
        <dbReference type="PROSITE" id="PS50002"/>
    </source>
</evidence>
<feature type="domain" description="DH" evidence="10">
    <location>
        <begin position="339"/>
        <end position="519"/>
    </location>
</feature>
<dbReference type="STRING" id="32507.ENSNBRP00000008811"/>
<dbReference type="InterPro" id="IPR011993">
    <property type="entry name" value="PH-like_dom_sf"/>
</dbReference>
<evidence type="ECO:0000259" key="9">
    <source>
        <dbReference type="PROSITE" id="PS50003"/>
    </source>
</evidence>
<dbReference type="Gene3D" id="1.20.58.60">
    <property type="match status" value="1"/>
</dbReference>
<dbReference type="InterPro" id="IPR051336">
    <property type="entry name" value="RhoGEF_Guanine_NuclExch_SF"/>
</dbReference>
<name>A0A3Q4GIK7_NEOBR</name>
<proteinExistence type="inferred from homology"/>
<dbReference type="PROSITE" id="PS50191">
    <property type="entry name" value="CRAL_TRIO"/>
    <property type="match status" value="1"/>
</dbReference>
<organism evidence="12 13">
    <name type="scientific">Neolamprologus brichardi</name>
    <name type="common">Fairy cichlid</name>
    <name type="synonym">Lamprologus brichardi</name>
    <dbReference type="NCBI Taxonomy" id="32507"/>
    <lineage>
        <taxon>Eukaryota</taxon>
        <taxon>Metazoa</taxon>
        <taxon>Chordata</taxon>
        <taxon>Craniata</taxon>
        <taxon>Vertebrata</taxon>
        <taxon>Euteleostomi</taxon>
        <taxon>Actinopterygii</taxon>
        <taxon>Neopterygii</taxon>
        <taxon>Teleostei</taxon>
        <taxon>Neoteleostei</taxon>
        <taxon>Acanthomorphata</taxon>
        <taxon>Ovalentaria</taxon>
        <taxon>Cichlomorphae</taxon>
        <taxon>Cichliformes</taxon>
        <taxon>Cichlidae</taxon>
        <taxon>African cichlids</taxon>
        <taxon>Pseudocrenilabrinae</taxon>
        <taxon>Lamprologini</taxon>
        <taxon>Neolamprologus</taxon>
    </lineage>
</organism>
<evidence type="ECO:0000256" key="5">
    <source>
        <dbReference type="PROSITE-ProRule" id="PRU00192"/>
    </source>
</evidence>
<dbReference type="GO" id="GO:0005737">
    <property type="term" value="C:cytoplasm"/>
    <property type="evidence" value="ECO:0007669"/>
    <property type="project" value="TreeGrafter"/>
</dbReference>
<evidence type="ECO:0000256" key="3">
    <source>
        <dbReference type="ARBA" id="ARBA00022658"/>
    </source>
</evidence>
<dbReference type="Pfam" id="PF22697">
    <property type="entry name" value="SOS1_NGEF_PH"/>
    <property type="match status" value="1"/>
</dbReference>
<dbReference type="InterPro" id="IPR036865">
    <property type="entry name" value="CRAL-TRIO_dom_sf"/>
</dbReference>
<dbReference type="InterPro" id="IPR056466">
    <property type="entry name" value="Spectrin_DBS"/>
</dbReference>
<feature type="region of interest" description="Disordered" evidence="6">
    <location>
        <begin position="287"/>
        <end position="314"/>
    </location>
</feature>
<dbReference type="CDD" id="cd01227">
    <property type="entry name" value="PH_Dbs"/>
    <property type="match status" value="1"/>
</dbReference>
<dbReference type="GO" id="GO:0035025">
    <property type="term" value="P:positive regulation of Rho protein signal transduction"/>
    <property type="evidence" value="ECO:0007669"/>
    <property type="project" value="TreeGrafter"/>
</dbReference>
<dbReference type="SUPFAM" id="SSF50729">
    <property type="entry name" value="PH domain-like"/>
    <property type="match status" value="1"/>
</dbReference>
<dbReference type="AlphaFoldDB" id="A0A3Q4GIK7"/>
<dbReference type="InterPro" id="IPR035899">
    <property type="entry name" value="DBL_dom_sf"/>
</dbReference>
<dbReference type="PROSITE" id="PS50010">
    <property type="entry name" value="DH_2"/>
    <property type="match status" value="1"/>
</dbReference>
<keyword evidence="7" id="KW-0812">Transmembrane</keyword>
<evidence type="ECO:0000313" key="12">
    <source>
        <dbReference type="Ensembl" id="ENSNBRP00000008811.1"/>
    </source>
</evidence>
<dbReference type="CDD" id="cd00170">
    <property type="entry name" value="SEC14"/>
    <property type="match status" value="1"/>
</dbReference>
<dbReference type="InterPro" id="IPR055251">
    <property type="entry name" value="SOS1_NGEF_PH"/>
</dbReference>
<dbReference type="Bgee" id="ENSNBRG00000006866">
    <property type="expression patterns" value="Expressed in brain and 5 other cell types or tissues"/>
</dbReference>
<keyword evidence="7" id="KW-0472">Membrane</keyword>
<evidence type="ECO:0000259" key="11">
    <source>
        <dbReference type="PROSITE" id="PS50191"/>
    </source>
</evidence>
<dbReference type="PANTHER" id="PTHR22826:SF115">
    <property type="entry name" value="GUANINE NUCLEOTIDE EXCHANGE FACTOR DBS"/>
    <property type="match status" value="1"/>
</dbReference>
<dbReference type="SMART" id="SM00233">
    <property type="entry name" value="PH"/>
    <property type="match status" value="1"/>
</dbReference>
<evidence type="ECO:0000256" key="1">
    <source>
        <dbReference type="ARBA" id="ARBA00022443"/>
    </source>
</evidence>
<dbReference type="Pfam" id="PF23289">
    <property type="entry name" value="Spectrin_5"/>
    <property type="match status" value="1"/>
</dbReference>
<keyword evidence="1 5" id="KW-0728">SH3 domain</keyword>
<feature type="domain" description="PH" evidence="9">
    <location>
        <begin position="537"/>
        <end position="653"/>
    </location>
</feature>
<dbReference type="SUPFAM" id="SSF52087">
    <property type="entry name" value="CRAL/TRIO domain"/>
    <property type="match status" value="1"/>
</dbReference>
<dbReference type="PANTHER" id="PTHR22826">
    <property type="entry name" value="RHO GUANINE EXCHANGE FACTOR-RELATED"/>
    <property type="match status" value="1"/>
</dbReference>
<evidence type="ECO:0000256" key="4">
    <source>
        <dbReference type="ARBA" id="ARBA00049987"/>
    </source>
</evidence>